<dbReference type="Proteomes" id="UP000192578">
    <property type="component" value="Unassembled WGS sequence"/>
</dbReference>
<accession>A0A1W0WS89</accession>
<dbReference type="AlphaFoldDB" id="A0A1W0WS89"/>
<evidence type="ECO:0000313" key="2">
    <source>
        <dbReference type="Proteomes" id="UP000192578"/>
    </source>
</evidence>
<dbReference type="EMBL" id="MTYJ01000053">
    <property type="protein sequence ID" value="OQV18066.1"/>
    <property type="molecule type" value="Genomic_DNA"/>
</dbReference>
<comment type="caution">
    <text evidence="1">The sequence shown here is derived from an EMBL/GenBank/DDBJ whole genome shotgun (WGS) entry which is preliminary data.</text>
</comment>
<keyword evidence="2" id="KW-1185">Reference proteome</keyword>
<name>A0A1W0WS89_HYPEX</name>
<reference evidence="2" key="1">
    <citation type="submission" date="2017-01" db="EMBL/GenBank/DDBJ databases">
        <title>Comparative genomics of anhydrobiosis in the tardigrade Hypsibius dujardini.</title>
        <authorList>
            <person name="Yoshida Y."/>
            <person name="Koutsovoulos G."/>
            <person name="Laetsch D."/>
            <person name="Stevens L."/>
            <person name="Kumar S."/>
            <person name="Horikawa D."/>
            <person name="Ishino K."/>
            <person name="Komine S."/>
            <person name="Tomita M."/>
            <person name="Blaxter M."/>
            <person name="Arakawa K."/>
        </authorList>
    </citation>
    <scope>NUCLEOTIDE SEQUENCE [LARGE SCALE GENOMIC DNA]</scope>
    <source>
        <strain evidence="2">Z151</strain>
    </source>
</reference>
<proteinExistence type="predicted"/>
<evidence type="ECO:0000313" key="1">
    <source>
        <dbReference type="EMBL" id="OQV18066.1"/>
    </source>
</evidence>
<organism evidence="1 2">
    <name type="scientific">Hypsibius exemplaris</name>
    <name type="common">Freshwater tardigrade</name>
    <dbReference type="NCBI Taxonomy" id="2072580"/>
    <lineage>
        <taxon>Eukaryota</taxon>
        <taxon>Metazoa</taxon>
        <taxon>Ecdysozoa</taxon>
        <taxon>Tardigrada</taxon>
        <taxon>Eutardigrada</taxon>
        <taxon>Parachela</taxon>
        <taxon>Hypsibioidea</taxon>
        <taxon>Hypsibiidae</taxon>
        <taxon>Hypsibius</taxon>
    </lineage>
</organism>
<gene>
    <name evidence="1" type="ORF">BV898_07837</name>
</gene>
<protein>
    <submittedName>
        <fullName evidence="1">Uncharacterized protein</fullName>
    </submittedName>
</protein>
<sequence>MSTISVTLGVSFAKNGIFTAARTHLQISLTNSGFCPHAKPIPRSPIPCGQLKFNSNAWAPAASDRFANSVQSASSYEHIILAINTYHRKVSFTDSHKSCRSLSHVHDE</sequence>